<sequence>MLHANSQLLVDTLVGLPLLNGRYSGLELVNVVGNDKRGFFSLVFKAHDELEDRAVALKFFDIDPQKQNRYRILCFEREHQILVLLRGASRCLQVMSDFMVFNLEINLPGQSNPIVIPAPYFATAWLDDDIDDYFNQQEAVDAISKLKLFNDVVLAVESLHSRSIFHRDVKVDNLRQQRSNGRREVVAIDLGTAARCDSPPMLPAYGQPVGLLSYSAPETFCGLAGNRSIAPSTDMYALGCMLFELFHPDDFPSALRFANADFDLRVSALQSRIGAGTHDGERMEAWDIEAPRLLNGLTAIRLSSESSSAPSAIIDIVSDLILEMTRANFRSREKSFARVRKRIWCAIRILENVALARRRSQIAAARRQARNEKARTRALRNASRLPSIAPEVA</sequence>
<keyword evidence="3 7" id="KW-0418">Kinase</keyword>
<feature type="coiled-coil region" evidence="5">
    <location>
        <begin position="355"/>
        <end position="382"/>
    </location>
</feature>
<evidence type="ECO:0000313" key="7">
    <source>
        <dbReference type="EMBL" id="TKR29429.1"/>
    </source>
</evidence>
<keyword evidence="2" id="KW-0547">Nucleotide-binding</keyword>
<feature type="domain" description="Protein kinase" evidence="6">
    <location>
        <begin position="29"/>
        <end position="345"/>
    </location>
</feature>
<evidence type="ECO:0000256" key="4">
    <source>
        <dbReference type="ARBA" id="ARBA00022840"/>
    </source>
</evidence>
<dbReference type="AlphaFoldDB" id="A0A4U5JSV9"/>
<dbReference type="PANTHER" id="PTHR43289">
    <property type="entry name" value="MITOGEN-ACTIVATED PROTEIN KINASE KINASE KINASE 20-RELATED"/>
    <property type="match status" value="1"/>
</dbReference>
<dbReference type="Pfam" id="PF00069">
    <property type="entry name" value="Pkinase"/>
    <property type="match status" value="1"/>
</dbReference>
<keyword evidence="1" id="KW-0808">Transferase</keyword>
<keyword evidence="8" id="KW-1185">Reference proteome</keyword>
<proteinExistence type="predicted"/>
<evidence type="ECO:0000313" key="8">
    <source>
        <dbReference type="Proteomes" id="UP000308707"/>
    </source>
</evidence>
<evidence type="ECO:0000256" key="2">
    <source>
        <dbReference type="ARBA" id="ARBA00022741"/>
    </source>
</evidence>
<evidence type="ECO:0000256" key="3">
    <source>
        <dbReference type="ARBA" id="ARBA00022777"/>
    </source>
</evidence>
<name>A0A4U5JSV9_9GAMM</name>
<dbReference type="OrthoDB" id="9801841at2"/>
<evidence type="ECO:0000256" key="1">
    <source>
        <dbReference type="ARBA" id="ARBA00022679"/>
    </source>
</evidence>
<keyword evidence="4" id="KW-0067">ATP-binding</keyword>
<reference evidence="7 8" key="1">
    <citation type="submission" date="2019-04" db="EMBL/GenBank/DDBJ databases">
        <title>Reference strain of H23.</title>
        <authorList>
            <person name="Luo X."/>
        </authorList>
    </citation>
    <scope>NUCLEOTIDE SEQUENCE [LARGE SCALE GENOMIC DNA]</scope>
    <source>
        <strain evidence="7 8">H23</strain>
    </source>
</reference>
<dbReference type="EMBL" id="SZUA01000003">
    <property type="protein sequence ID" value="TKR29429.1"/>
    <property type="molecule type" value="Genomic_DNA"/>
</dbReference>
<evidence type="ECO:0000259" key="6">
    <source>
        <dbReference type="PROSITE" id="PS50011"/>
    </source>
</evidence>
<dbReference type="SUPFAM" id="SSF56112">
    <property type="entry name" value="Protein kinase-like (PK-like)"/>
    <property type="match status" value="1"/>
</dbReference>
<protein>
    <submittedName>
        <fullName evidence="7">Protein kinase family protein</fullName>
    </submittedName>
</protein>
<dbReference type="InterPro" id="IPR011009">
    <property type="entry name" value="Kinase-like_dom_sf"/>
</dbReference>
<dbReference type="GO" id="GO:0004674">
    <property type="term" value="F:protein serine/threonine kinase activity"/>
    <property type="evidence" value="ECO:0007669"/>
    <property type="project" value="TreeGrafter"/>
</dbReference>
<dbReference type="SMART" id="SM00220">
    <property type="entry name" value="S_TKc"/>
    <property type="match status" value="1"/>
</dbReference>
<dbReference type="InterPro" id="IPR000719">
    <property type="entry name" value="Prot_kinase_dom"/>
</dbReference>
<dbReference type="GO" id="GO:0005524">
    <property type="term" value="F:ATP binding"/>
    <property type="evidence" value="ECO:0007669"/>
    <property type="project" value="UniProtKB-KW"/>
</dbReference>
<accession>A0A4U5JSV9</accession>
<evidence type="ECO:0000256" key="5">
    <source>
        <dbReference type="SAM" id="Coils"/>
    </source>
</evidence>
<comment type="caution">
    <text evidence="7">The sequence shown here is derived from an EMBL/GenBank/DDBJ whole genome shotgun (WGS) entry which is preliminary data.</text>
</comment>
<gene>
    <name evidence="7" type="ORF">FCE95_14875</name>
</gene>
<dbReference type="PROSITE" id="PS50011">
    <property type="entry name" value="PROTEIN_KINASE_DOM"/>
    <property type="match status" value="1"/>
</dbReference>
<dbReference type="PANTHER" id="PTHR43289:SF6">
    <property type="entry name" value="SERINE_THREONINE-PROTEIN KINASE NEKL-3"/>
    <property type="match status" value="1"/>
</dbReference>
<dbReference type="Gene3D" id="1.10.510.10">
    <property type="entry name" value="Transferase(Phosphotransferase) domain 1"/>
    <property type="match status" value="1"/>
</dbReference>
<keyword evidence="5" id="KW-0175">Coiled coil</keyword>
<organism evidence="7 8">
    <name type="scientific">Luteimonas gilva</name>
    <dbReference type="NCBI Taxonomy" id="2572684"/>
    <lineage>
        <taxon>Bacteria</taxon>
        <taxon>Pseudomonadati</taxon>
        <taxon>Pseudomonadota</taxon>
        <taxon>Gammaproteobacteria</taxon>
        <taxon>Lysobacterales</taxon>
        <taxon>Lysobacteraceae</taxon>
        <taxon>Luteimonas</taxon>
    </lineage>
</organism>
<dbReference type="Proteomes" id="UP000308707">
    <property type="component" value="Unassembled WGS sequence"/>
</dbReference>